<dbReference type="InterPro" id="IPR017896">
    <property type="entry name" value="4Fe4S_Fe-S-bd"/>
</dbReference>
<dbReference type="SUPFAM" id="SSF54292">
    <property type="entry name" value="2Fe-2S ferredoxin-like"/>
    <property type="match status" value="1"/>
</dbReference>
<evidence type="ECO:0000259" key="5">
    <source>
        <dbReference type="PROSITE" id="PS51085"/>
    </source>
</evidence>
<dbReference type="InterPro" id="IPR050340">
    <property type="entry name" value="Cytosolic_Fe-S_CAF"/>
</dbReference>
<dbReference type="InterPro" id="IPR036010">
    <property type="entry name" value="2Fe-2S_ferredoxin-like_sf"/>
</dbReference>
<dbReference type="InterPro" id="IPR009016">
    <property type="entry name" value="Fe_hydrogenase"/>
</dbReference>
<dbReference type="InterPro" id="IPR019574">
    <property type="entry name" value="NADH_UbQ_OxRdtase_Gsu_4Fe4S-bd"/>
</dbReference>
<dbReference type="InterPro" id="IPR036991">
    <property type="entry name" value="Fe_hydrogenase_ssu_sf"/>
</dbReference>
<keyword evidence="9" id="KW-1185">Reference proteome</keyword>
<reference evidence="8 9" key="1">
    <citation type="submission" date="2018-08" db="EMBL/GenBank/DDBJ databases">
        <title>Draft genome sequence of Psychrilyobacter sp. strain SD5 isolated from Black Sea water.</title>
        <authorList>
            <person name="Yadav S."/>
            <person name="Villanueva L."/>
            <person name="Damste J.S.S."/>
        </authorList>
    </citation>
    <scope>NUCLEOTIDE SEQUENCE [LARGE SCALE GENOMIC DNA]</scope>
    <source>
        <strain evidence="8 9">SD5</strain>
    </source>
</reference>
<dbReference type="SUPFAM" id="SSF53920">
    <property type="entry name" value="Fe-only hydrogenase"/>
    <property type="match status" value="1"/>
</dbReference>
<keyword evidence="3" id="KW-0408">Iron</keyword>
<dbReference type="InterPro" id="IPR001041">
    <property type="entry name" value="2Fe-2S_ferredoxin-type"/>
</dbReference>
<evidence type="ECO:0000259" key="7">
    <source>
        <dbReference type="PROSITE" id="PS51839"/>
    </source>
</evidence>
<keyword evidence="1" id="KW-0004">4Fe-4S</keyword>
<evidence type="ECO:0000313" key="9">
    <source>
        <dbReference type="Proteomes" id="UP000263486"/>
    </source>
</evidence>
<accession>A0ABX9KIF3</accession>
<dbReference type="PROSITE" id="PS51379">
    <property type="entry name" value="4FE4S_FER_2"/>
    <property type="match status" value="2"/>
</dbReference>
<keyword evidence="4" id="KW-0411">Iron-sulfur</keyword>
<dbReference type="RefSeq" id="WP_114641681.1">
    <property type="nucleotide sequence ID" value="NZ_JAACIO010000007.1"/>
</dbReference>
<comment type="caution">
    <text evidence="8">The sequence shown here is derived from an EMBL/GenBank/DDBJ whole genome shotgun (WGS) entry which is preliminary data.</text>
</comment>
<feature type="domain" description="4Fe-4S ferredoxin-type" evidence="6">
    <location>
        <begin position="137"/>
        <end position="167"/>
    </location>
</feature>
<dbReference type="Gene3D" id="3.10.20.740">
    <property type="match status" value="1"/>
</dbReference>
<dbReference type="SUPFAM" id="SSF54862">
    <property type="entry name" value="4Fe-4S ferredoxins"/>
    <property type="match status" value="1"/>
</dbReference>
<proteinExistence type="predicted"/>
<dbReference type="InterPro" id="IPR013352">
    <property type="entry name" value="Fe_hydrogenase_subset"/>
</dbReference>
<name>A0ABX9KIF3_9FUSO</name>
<dbReference type="Gene3D" id="3.40.50.1780">
    <property type="match status" value="1"/>
</dbReference>
<evidence type="ECO:0000259" key="6">
    <source>
        <dbReference type="PROSITE" id="PS51379"/>
    </source>
</evidence>
<protein>
    <submittedName>
        <fullName evidence="8">4Fe-4S dicluster domain-containing protein</fullName>
    </submittedName>
</protein>
<dbReference type="Pfam" id="PF02256">
    <property type="entry name" value="Fe_hyd_SSU"/>
    <property type="match status" value="1"/>
</dbReference>
<dbReference type="Pfam" id="PF10588">
    <property type="entry name" value="NADH-G_4Fe-4S_3"/>
    <property type="match status" value="1"/>
</dbReference>
<keyword evidence="2" id="KW-0479">Metal-binding</keyword>
<dbReference type="InterPro" id="IPR004108">
    <property type="entry name" value="Fe_hydrogenase_lsu_C"/>
</dbReference>
<organism evidence="8 9">
    <name type="scientific">Psychrilyobacter piezotolerans</name>
    <dbReference type="NCBI Taxonomy" id="2293438"/>
    <lineage>
        <taxon>Bacteria</taxon>
        <taxon>Fusobacteriati</taxon>
        <taxon>Fusobacteriota</taxon>
        <taxon>Fusobacteriia</taxon>
        <taxon>Fusobacteriales</taxon>
        <taxon>Fusobacteriaceae</taxon>
        <taxon>Psychrilyobacter</taxon>
    </lineage>
</organism>
<dbReference type="InterPro" id="IPR003149">
    <property type="entry name" value="Fe_hydrogenase_ssu"/>
</dbReference>
<dbReference type="Proteomes" id="UP000263486">
    <property type="component" value="Unassembled WGS sequence"/>
</dbReference>
<dbReference type="PANTHER" id="PTHR11615">
    <property type="entry name" value="NITRATE, FORMATE, IRON DEHYDROGENASE"/>
    <property type="match status" value="1"/>
</dbReference>
<evidence type="ECO:0000256" key="1">
    <source>
        <dbReference type="ARBA" id="ARBA00022485"/>
    </source>
</evidence>
<dbReference type="PROSITE" id="PS51085">
    <property type="entry name" value="2FE2S_FER_2"/>
    <property type="match status" value="1"/>
</dbReference>
<dbReference type="CDD" id="cd00207">
    <property type="entry name" value="fer2"/>
    <property type="match status" value="1"/>
</dbReference>
<feature type="domain" description="4Fe-4S His(Cys)3-ligated-type" evidence="7">
    <location>
        <begin position="77"/>
        <end position="116"/>
    </location>
</feature>
<feature type="domain" description="2Fe-2S ferredoxin-type" evidence="5">
    <location>
        <begin position="1"/>
        <end position="77"/>
    </location>
</feature>
<dbReference type="Pfam" id="PF02906">
    <property type="entry name" value="Fe_hyd_lg_C"/>
    <property type="match status" value="1"/>
</dbReference>
<dbReference type="Pfam" id="PF12838">
    <property type="entry name" value="Fer4_7"/>
    <property type="match status" value="1"/>
</dbReference>
<dbReference type="InterPro" id="IPR017900">
    <property type="entry name" value="4Fe4S_Fe_S_CS"/>
</dbReference>
<dbReference type="NCBIfam" id="NF040763">
    <property type="entry name" value="FeFe_hydrog_A6"/>
    <property type="match status" value="1"/>
</dbReference>
<dbReference type="SMART" id="SM00929">
    <property type="entry name" value="NADH-G_4Fe-4S_3"/>
    <property type="match status" value="1"/>
</dbReference>
<evidence type="ECO:0000256" key="2">
    <source>
        <dbReference type="ARBA" id="ARBA00022723"/>
    </source>
</evidence>
<dbReference type="Gene3D" id="3.30.70.20">
    <property type="match status" value="1"/>
</dbReference>
<dbReference type="Gene3D" id="4.10.260.20">
    <property type="entry name" value="Iron hydrogenase, small subunit"/>
    <property type="match status" value="1"/>
</dbReference>
<dbReference type="EMBL" id="QUAJ01000006">
    <property type="protein sequence ID" value="REI41997.1"/>
    <property type="molecule type" value="Genomic_DNA"/>
</dbReference>
<evidence type="ECO:0000256" key="3">
    <source>
        <dbReference type="ARBA" id="ARBA00023004"/>
    </source>
</evidence>
<evidence type="ECO:0000256" key="4">
    <source>
        <dbReference type="ARBA" id="ARBA00023014"/>
    </source>
</evidence>
<sequence length="571" mass="63234">MVNLIIDNKEVQVPKGTTIIEAAKKIHIKIPSLCHHPDQTVKGNCRICLVENDWGGLVAACSTKVSEGMKIKTNTKFVRDTQKGVLELILANHNQDCLKCDRNGNCELQDLCERFNISNNSLDENIVEAHEIDDFNCSIVRDYSKCIKCGRCADVCRDVQNVDVLAATNRGAEYEFIPRFDRKLHETECVFCGQCIKVCPVGAIYEKSSIDKVLTAIDDEQLHVIVQIAPAVRVSVGELFNLEPGSITEGQIVSSLKRIGFEKVFDTNFTADLTIIEEGYELIDRITNGGKLPMITSCSPGWINYIEGHGEDLLEHLSTCKSPQQMFGAISKTYYAEKLGIHPSKIFTVSIMPCTAKKFEANREEMNSYGFPDVDAVLTTRELGRLIKSQGIDFANVEEEEFDAPFGIASGAGAIFGASGGVMEAALRSVYEILTKEELEKLEFEEVRGMHGIKEAAVNINGNEIKIAVVHGLGNAKKVMEEIRAGKSDYTFVEIMGCTGGCIGGGGQPIEKTRETKQKRMDALYTIDSDKEHRSSHKNPTIIKLYEEFLGEPNGHKAHVLLHTTYKGRKL</sequence>
<dbReference type="PROSITE" id="PS51839">
    <property type="entry name" value="4FE4S_HC3"/>
    <property type="match status" value="1"/>
</dbReference>
<dbReference type="NCBIfam" id="TIGR02512">
    <property type="entry name" value="FeFe_hydrog_A"/>
    <property type="match status" value="1"/>
</dbReference>
<dbReference type="Pfam" id="PF13510">
    <property type="entry name" value="Fer2_4"/>
    <property type="match status" value="1"/>
</dbReference>
<dbReference type="SMART" id="SM00902">
    <property type="entry name" value="Fe_hyd_SSU"/>
    <property type="match status" value="1"/>
</dbReference>
<evidence type="ECO:0000313" key="8">
    <source>
        <dbReference type="EMBL" id="REI41997.1"/>
    </source>
</evidence>
<dbReference type="InterPro" id="IPR049830">
    <property type="entry name" value="HndD"/>
</dbReference>
<gene>
    <name evidence="8" type="ORF">DYH56_04550</name>
</gene>
<feature type="domain" description="4Fe-4S ferredoxin-type" evidence="6">
    <location>
        <begin position="180"/>
        <end position="209"/>
    </location>
</feature>
<dbReference type="Gene3D" id="3.40.950.10">
    <property type="entry name" value="Fe-only Hydrogenase (Larger Subunit), Chain L, domain 3"/>
    <property type="match status" value="1"/>
</dbReference>
<dbReference type="PROSITE" id="PS00198">
    <property type="entry name" value="4FE4S_FER_1"/>
    <property type="match status" value="1"/>
</dbReference>